<feature type="region of interest" description="Disordered" evidence="1">
    <location>
        <begin position="106"/>
        <end position="140"/>
    </location>
</feature>
<reference evidence="2" key="1">
    <citation type="submission" date="2001-07" db="EMBL/GenBank/DDBJ databases">
        <title>Oryza sativa nipponbare(GA3) genomic DNA, chromosome 7, BAC clone:OJ1001_C01.</title>
        <authorList>
            <person name="Sasaki T."/>
            <person name="Matsumoto T."/>
            <person name="Yamamoto K."/>
        </authorList>
    </citation>
    <scope>NUCLEOTIDE SEQUENCE</scope>
</reference>
<protein>
    <submittedName>
        <fullName evidence="2">Uncharacterized protein</fullName>
    </submittedName>
</protein>
<reference evidence="3" key="2">
    <citation type="submission" date="2002-05" db="EMBL/GenBank/DDBJ databases">
        <title>Oryza sativa nipponbare(GA3) genomic DNA, chromosome 7, PAC clone:P0685B06.</title>
        <authorList>
            <person name="Sasaki T."/>
            <person name="Matsumoto T."/>
            <person name="Katayose Y."/>
        </authorList>
    </citation>
    <scope>NUCLEOTIDE SEQUENCE</scope>
</reference>
<dbReference type="AlphaFoldDB" id="Q7XIT9"/>
<evidence type="ECO:0000313" key="4">
    <source>
        <dbReference type="Proteomes" id="UP000000763"/>
    </source>
</evidence>
<dbReference type="EMBL" id="AP003797">
    <property type="protein sequence ID" value="BAC79566.1"/>
    <property type="molecule type" value="Genomic_DNA"/>
</dbReference>
<gene>
    <name evidence="2" type="primary">OJ1001_C01.105</name>
    <name evidence="3" type="ORF">P0685B06.27</name>
</gene>
<feature type="compositionally biased region" description="Basic and acidic residues" evidence="1">
    <location>
        <begin position="112"/>
        <end position="140"/>
    </location>
</feature>
<reference evidence="4" key="4">
    <citation type="journal article" date="2008" name="Nucleic Acids Res.">
        <title>The rice annotation project database (RAP-DB): 2008 update.</title>
        <authorList>
            <consortium name="The rice annotation project (RAP)"/>
        </authorList>
    </citation>
    <scope>GENOME REANNOTATION</scope>
    <source>
        <strain evidence="4">cv. Nipponbare</strain>
    </source>
</reference>
<proteinExistence type="predicted"/>
<name>Q7XIT9_ORYSJ</name>
<dbReference type="Proteomes" id="UP000000763">
    <property type="component" value="Chromosome 7"/>
</dbReference>
<feature type="region of interest" description="Disordered" evidence="1">
    <location>
        <begin position="47"/>
        <end position="90"/>
    </location>
</feature>
<feature type="compositionally biased region" description="Pro residues" evidence="1">
    <location>
        <begin position="52"/>
        <end position="80"/>
    </location>
</feature>
<organism evidence="2 4">
    <name type="scientific">Oryza sativa subsp. japonica</name>
    <name type="common">Rice</name>
    <dbReference type="NCBI Taxonomy" id="39947"/>
    <lineage>
        <taxon>Eukaryota</taxon>
        <taxon>Viridiplantae</taxon>
        <taxon>Streptophyta</taxon>
        <taxon>Embryophyta</taxon>
        <taxon>Tracheophyta</taxon>
        <taxon>Spermatophyta</taxon>
        <taxon>Magnoliopsida</taxon>
        <taxon>Liliopsida</taxon>
        <taxon>Poales</taxon>
        <taxon>Poaceae</taxon>
        <taxon>BOP clade</taxon>
        <taxon>Oryzoideae</taxon>
        <taxon>Oryzeae</taxon>
        <taxon>Oryzinae</taxon>
        <taxon>Oryza</taxon>
        <taxon>Oryza sativa</taxon>
    </lineage>
</organism>
<reference evidence="4" key="3">
    <citation type="journal article" date="2005" name="Nature">
        <title>The map-based sequence of the rice genome.</title>
        <authorList>
            <consortium name="International rice genome sequencing project (IRGSP)"/>
            <person name="Matsumoto T."/>
            <person name="Wu J."/>
            <person name="Kanamori H."/>
            <person name="Katayose Y."/>
            <person name="Fujisawa M."/>
            <person name="Namiki N."/>
            <person name="Mizuno H."/>
            <person name="Yamamoto K."/>
            <person name="Antonio B.A."/>
            <person name="Baba T."/>
            <person name="Sakata K."/>
            <person name="Nagamura Y."/>
            <person name="Aoki H."/>
            <person name="Arikawa K."/>
            <person name="Arita K."/>
            <person name="Bito T."/>
            <person name="Chiden Y."/>
            <person name="Fujitsuka N."/>
            <person name="Fukunaka R."/>
            <person name="Hamada M."/>
            <person name="Harada C."/>
            <person name="Hayashi A."/>
            <person name="Hijishita S."/>
            <person name="Honda M."/>
            <person name="Hosokawa S."/>
            <person name="Ichikawa Y."/>
            <person name="Idonuma A."/>
            <person name="Iijima M."/>
            <person name="Ikeda M."/>
            <person name="Ikeno M."/>
            <person name="Ito K."/>
            <person name="Ito S."/>
            <person name="Ito T."/>
            <person name="Ito Y."/>
            <person name="Ito Y."/>
            <person name="Iwabuchi A."/>
            <person name="Kamiya K."/>
            <person name="Karasawa W."/>
            <person name="Kurita K."/>
            <person name="Katagiri S."/>
            <person name="Kikuta A."/>
            <person name="Kobayashi H."/>
            <person name="Kobayashi N."/>
            <person name="Machita K."/>
            <person name="Maehara T."/>
            <person name="Masukawa M."/>
            <person name="Mizubayashi T."/>
            <person name="Mukai Y."/>
            <person name="Nagasaki H."/>
            <person name="Nagata Y."/>
            <person name="Naito S."/>
            <person name="Nakashima M."/>
            <person name="Nakama Y."/>
            <person name="Nakamichi Y."/>
            <person name="Nakamura M."/>
            <person name="Meguro A."/>
            <person name="Negishi M."/>
            <person name="Ohta I."/>
            <person name="Ohta T."/>
            <person name="Okamoto M."/>
            <person name="Ono N."/>
            <person name="Saji S."/>
            <person name="Sakaguchi M."/>
            <person name="Sakai K."/>
            <person name="Shibata M."/>
            <person name="Shimokawa T."/>
            <person name="Song J."/>
            <person name="Takazaki Y."/>
            <person name="Terasawa K."/>
            <person name="Tsugane M."/>
            <person name="Tsuji K."/>
            <person name="Ueda S."/>
            <person name="Waki K."/>
            <person name="Yamagata H."/>
            <person name="Yamamoto M."/>
            <person name="Yamamoto S."/>
            <person name="Yamane H."/>
            <person name="Yoshiki S."/>
            <person name="Yoshihara R."/>
            <person name="Yukawa K."/>
            <person name="Zhong H."/>
            <person name="Yano M."/>
            <person name="Yuan Q."/>
            <person name="Ouyang S."/>
            <person name="Liu J."/>
            <person name="Jones K.M."/>
            <person name="Gansberger K."/>
            <person name="Moffat K."/>
            <person name="Hill J."/>
            <person name="Bera J."/>
            <person name="Fadrosh D."/>
            <person name="Jin S."/>
            <person name="Johri S."/>
            <person name="Kim M."/>
            <person name="Overton L."/>
            <person name="Reardon M."/>
            <person name="Tsitrin T."/>
            <person name="Vuong H."/>
            <person name="Weaver B."/>
            <person name="Ciecko A."/>
            <person name="Tallon L."/>
            <person name="Jackson J."/>
            <person name="Pai G."/>
            <person name="Aken S.V."/>
            <person name="Utterback T."/>
            <person name="Reidmuller S."/>
            <person name="Feldblyum T."/>
            <person name="Hsiao J."/>
            <person name="Zismann V."/>
            <person name="Iobst S."/>
            <person name="de Vazeille A.R."/>
            <person name="Buell C.R."/>
            <person name="Ying K."/>
            <person name="Li Y."/>
            <person name="Lu T."/>
            <person name="Huang Y."/>
            <person name="Zhao Q."/>
            <person name="Feng Q."/>
            <person name="Zhang L."/>
            <person name="Zhu J."/>
            <person name="Weng Q."/>
            <person name="Mu J."/>
            <person name="Lu Y."/>
            <person name="Fan D."/>
            <person name="Liu Y."/>
            <person name="Guan J."/>
            <person name="Zhang Y."/>
            <person name="Yu S."/>
            <person name="Liu X."/>
            <person name="Zhang Y."/>
            <person name="Hong G."/>
            <person name="Han B."/>
            <person name="Choisne N."/>
            <person name="Demange N."/>
            <person name="Orjeda G."/>
            <person name="Samain S."/>
            <person name="Cattolico L."/>
            <person name="Pelletier E."/>
            <person name="Couloux A."/>
            <person name="Segurens B."/>
            <person name="Wincker P."/>
            <person name="D'Hont A."/>
            <person name="Scarpelli C."/>
            <person name="Weissenbach J."/>
            <person name="Salanoubat M."/>
            <person name="Quetier F."/>
            <person name="Yu Y."/>
            <person name="Kim H.R."/>
            <person name="Rambo T."/>
            <person name="Currie J."/>
            <person name="Collura K."/>
            <person name="Luo M."/>
            <person name="Yang T."/>
            <person name="Ammiraju J.S.S."/>
            <person name="Engler F."/>
            <person name="Soderlund C."/>
            <person name="Wing R.A."/>
            <person name="Palmer L.E."/>
            <person name="de la Bastide M."/>
            <person name="Spiegel L."/>
            <person name="Nascimento L."/>
            <person name="Zutavern T."/>
            <person name="O'Shaughnessy A."/>
            <person name="Dike S."/>
            <person name="Dedhia N."/>
            <person name="Preston R."/>
            <person name="Balija V."/>
            <person name="McCombie W.R."/>
            <person name="Chow T."/>
            <person name="Chen H."/>
            <person name="Chung M."/>
            <person name="Chen C."/>
            <person name="Shaw J."/>
            <person name="Wu H."/>
            <person name="Hsiao K."/>
            <person name="Chao Y."/>
            <person name="Chu M."/>
            <person name="Cheng C."/>
            <person name="Hour A."/>
            <person name="Lee P."/>
            <person name="Lin S."/>
            <person name="Lin Y."/>
            <person name="Liou J."/>
            <person name="Liu S."/>
            <person name="Hsing Y."/>
            <person name="Raghuvanshi S."/>
            <person name="Mohanty A."/>
            <person name="Bharti A.K."/>
            <person name="Gaur A."/>
            <person name="Gupta V."/>
            <person name="Kumar D."/>
            <person name="Ravi V."/>
            <person name="Vij S."/>
            <person name="Kapur A."/>
            <person name="Khurana P."/>
            <person name="Khurana P."/>
            <person name="Khurana J.P."/>
            <person name="Tyagi A.K."/>
            <person name="Gaikwad K."/>
            <person name="Singh A."/>
            <person name="Dalal V."/>
            <person name="Srivastava S."/>
            <person name="Dixit A."/>
            <person name="Pal A.K."/>
            <person name="Ghazi I.A."/>
            <person name="Yadav M."/>
            <person name="Pandit A."/>
            <person name="Bhargava A."/>
            <person name="Sureshbabu K."/>
            <person name="Batra K."/>
            <person name="Sharma T.R."/>
            <person name="Mohapatra T."/>
            <person name="Singh N.K."/>
            <person name="Messing J."/>
            <person name="Nelson A.B."/>
            <person name="Fuks G."/>
            <person name="Kavchok S."/>
            <person name="Keizer G."/>
            <person name="Linton E."/>
            <person name="Llaca V."/>
            <person name="Song R."/>
            <person name="Tanyolac B."/>
            <person name="Young S."/>
            <person name="Ho-Il K."/>
            <person name="Hahn J.H."/>
            <person name="Sangsakoo G."/>
            <person name="Vanavichit A."/>
            <person name="de Mattos Luiz.A.T."/>
            <person name="Zimmer P.D."/>
            <person name="Malone G."/>
            <person name="Dellagostin O."/>
            <person name="de Oliveira A.C."/>
            <person name="Bevan M."/>
            <person name="Bancroft I."/>
            <person name="Minx P."/>
            <person name="Cordum H."/>
            <person name="Wilson R."/>
            <person name="Cheng Z."/>
            <person name="Jin W."/>
            <person name="Jiang J."/>
            <person name="Leong S.A."/>
            <person name="Iwama H."/>
            <person name="Gojobori T."/>
            <person name="Itoh T."/>
            <person name="Niimura Y."/>
            <person name="Fujii Y."/>
            <person name="Habara T."/>
            <person name="Sakai H."/>
            <person name="Sato Y."/>
            <person name="Wilson G."/>
            <person name="Kumar K."/>
            <person name="McCouch S."/>
            <person name="Juretic N."/>
            <person name="Hoen D."/>
            <person name="Wright S."/>
            <person name="Bruskiewich R."/>
            <person name="Bureau T."/>
            <person name="Miyao A."/>
            <person name="Hirochika H."/>
            <person name="Nishikawa T."/>
            <person name="Kadowaki K."/>
            <person name="Sugiura M."/>
            <person name="Burr B."/>
            <person name="Sasaki T."/>
        </authorList>
    </citation>
    <scope>NUCLEOTIDE SEQUENCE [LARGE SCALE GENOMIC DNA]</scope>
    <source>
        <strain evidence="4">cv. Nipponbare</strain>
    </source>
</reference>
<evidence type="ECO:0000313" key="2">
    <source>
        <dbReference type="EMBL" id="BAC79566.1"/>
    </source>
</evidence>
<dbReference type="EMBL" id="AP005201">
    <property type="protein sequence ID" value="BAD31209.1"/>
    <property type="molecule type" value="Genomic_DNA"/>
</dbReference>
<evidence type="ECO:0000256" key="1">
    <source>
        <dbReference type="SAM" id="MobiDB-lite"/>
    </source>
</evidence>
<sequence>MSNQTQLSLGYQVMGENGTEISENSGYRFRFAPTVSIGIGNCRYRKWKRRPPSLPHAPPPASVPPSQAPSAAAPPQPPPPHRCRPFLLSPSPTAALRQAAISGASLLSGAREGAKGREENERENKEEIERAGKGTERREG</sequence>
<accession>Q7XIT9</accession>
<evidence type="ECO:0000313" key="3">
    <source>
        <dbReference type="EMBL" id="BAD31209.1"/>
    </source>
</evidence>